<evidence type="ECO:0000256" key="2">
    <source>
        <dbReference type="SAM" id="MobiDB-lite"/>
    </source>
</evidence>
<comment type="caution">
    <text evidence="4">The sequence shown here is derived from an EMBL/GenBank/DDBJ whole genome shotgun (WGS) entry which is preliminary data.</text>
</comment>
<organism evidence="4 5">
    <name type="scientific">Dermacoccus abyssi</name>
    <dbReference type="NCBI Taxonomy" id="322596"/>
    <lineage>
        <taxon>Bacteria</taxon>
        <taxon>Bacillati</taxon>
        <taxon>Actinomycetota</taxon>
        <taxon>Actinomycetes</taxon>
        <taxon>Micrococcales</taxon>
        <taxon>Dermacoccaceae</taxon>
        <taxon>Dermacoccus</taxon>
    </lineage>
</organism>
<dbReference type="SUPFAM" id="SSF51556">
    <property type="entry name" value="Metallo-dependent hydrolases"/>
    <property type="match status" value="1"/>
</dbReference>
<evidence type="ECO:0000256" key="1">
    <source>
        <dbReference type="ARBA" id="ARBA00023239"/>
    </source>
</evidence>
<name>A0A417Z4B0_9MICO</name>
<dbReference type="GO" id="GO:0016787">
    <property type="term" value="F:hydrolase activity"/>
    <property type="evidence" value="ECO:0007669"/>
    <property type="project" value="UniProtKB-KW"/>
</dbReference>
<gene>
    <name evidence="4" type="ORF">D1832_08990</name>
</gene>
<feature type="domain" description="Amidohydrolase-related" evidence="3">
    <location>
        <begin position="45"/>
        <end position="312"/>
    </location>
</feature>
<keyword evidence="4" id="KW-0378">Hydrolase</keyword>
<dbReference type="AlphaFoldDB" id="A0A417Z4B0"/>
<dbReference type="GO" id="GO:0016831">
    <property type="term" value="F:carboxy-lyase activity"/>
    <property type="evidence" value="ECO:0007669"/>
    <property type="project" value="InterPro"/>
</dbReference>
<proteinExistence type="predicted"/>
<feature type="region of interest" description="Disordered" evidence="2">
    <location>
        <begin position="1"/>
        <end position="26"/>
    </location>
</feature>
<dbReference type="GO" id="GO:0005737">
    <property type="term" value="C:cytoplasm"/>
    <property type="evidence" value="ECO:0007669"/>
    <property type="project" value="TreeGrafter"/>
</dbReference>
<keyword evidence="1" id="KW-0456">Lyase</keyword>
<dbReference type="PANTHER" id="PTHR21240:SF28">
    <property type="entry name" value="ISO-OROTATE DECARBOXYLASE (EUROFUNG)"/>
    <property type="match status" value="1"/>
</dbReference>
<evidence type="ECO:0000313" key="4">
    <source>
        <dbReference type="EMBL" id="RHW45514.1"/>
    </source>
</evidence>
<dbReference type="EMBL" id="QWLM01000009">
    <property type="protein sequence ID" value="RHW45514.1"/>
    <property type="molecule type" value="Genomic_DNA"/>
</dbReference>
<sequence length="316" mass="35404">MNERPRSPTDTAPLRHPGVVTNPSRHDEAAQVRAYAERLGLPGLIDVHTHFMPQNVLDKVWAYFDAIDTPAGEWTITYRTDEAERVATLRDFGVTRFSSLNYPHRPGMAEWLNAWSREFAANTPEAIPSATFYAEPEAPTYVAEALDAGAQIFKVHIQVGGYDPLDPTLDDAWAQLEAKGTPVVIHCGSGPMPGEFTGPDRVESLLERHPALTLLIAHMGNSEYGRFLDLAERFERVHLDTTMAFTDFTESLTPYPREYLPRLVDIGDKVVLGSDFPNIPYPYIHQLDALARLDLGDDWMRGVLHDNAARLLEPRS</sequence>
<dbReference type="Proteomes" id="UP000285376">
    <property type="component" value="Unassembled WGS sequence"/>
</dbReference>
<dbReference type="CDD" id="cd01292">
    <property type="entry name" value="metallo-dependent_hydrolases"/>
    <property type="match status" value="1"/>
</dbReference>
<protein>
    <submittedName>
        <fullName evidence="4">Amidohydrolase</fullName>
    </submittedName>
</protein>
<dbReference type="InterPro" id="IPR032465">
    <property type="entry name" value="ACMSD"/>
</dbReference>
<dbReference type="GO" id="GO:0019748">
    <property type="term" value="P:secondary metabolic process"/>
    <property type="evidence" value="ECO:0007669"/>
    <property type="project" value="TreeGrafter"/>
</dbReference>
<evidence type="ECO:0000313" key="5">
    <source>
        <dbReference type="Proteomes" id="UP000285376"/>
    </source>
</evidence>
<dbReference type="PANTHER" id="PTHR21240">
    <property type="entry name" value="2-AMINO-3-CARBOXYLMUCONATE-6-SEMIALDEHYDE DECARBOXYLASE"/>
    <property type="match status" value="1"/>
</dbReference>
<accession>A0A417Z4B0</accession>
<dbReference type="Pfam" id="PF04909">
    <property type="entry name" value="Amidohydro_2"/>
    <property type="match status" value="1"/>
</dbReference>
<dbReference type="Gene3D" id="3.20.20.140">
    <property type="entry name" value="Metal-dependent hydrolases"/>
    <property type="match status" value="1"/>
</dbReference>
<evidence type="ECO:0000259" key="3">
    <source>
        <dbReference type="Pfam" id="PF04909"/>
    </source>
</evidence>
<reference evidence="4 5" key="1">
    <citation type="submission" date="2018-08" db="EMBL/GenBank/DDBJ databases">
        <title>Whole genome sequence analysis of Dermacoccus abyssi bacteria isolated from Deep Mariana trench Micromonospora spp reveals genes involved in the environmental adaptation and production of secondary metabolites.</title>
        <authorList>
            <person name="Abdel-Mageed W.M."/>
            <person name="Lehri B."/>
            <person name="Nouioui I."/>
            <person name="Goodfellow I."/>
            <person name="Jaspars M."/>
            <person name="Karlyshev A."/>
        </authorList>
    </citation>
    <scope>NUCLEOTIDE SEQUENCE [LARGE SCALE GENOMIC DNA]</scope>
    <source>
        <strain evidence="4 5">MT1.1</strain>
    </source>
</reference>
<dbReference type="InterPro" id="IPR032466">
    <property type="entry name" value="Metal_Hydrolase"/>
</dbReference>
<dbReference type="InterPro" id="IPR006680">
    <property type="entry name" value="Amidohydro-rel"/>
</dbReference>